<protein>
    <submittedName>
        <fullName evidence="2">Holin</fullName>
    </submittedName>
</protein>
<dbReference type="EMBL" id="BK014761">
    <property type="protein sequence ID" value="DAD74489.1"/>
    <property type="molecule type" value="Genomic_DNA"/>
</dbReference>
<evidence type="ECO:0000256" key="1">
    <source>
        <dbReference type="SAM" id="Phobius"/>
    </source>
</evidence>
<accession>A0A8S5LWS4</accession>
<feature type="transmembrane region" description="Helical" evidence="1">
    <location>
        <begin position="38"/>
        <end position="56"/>
    </location>
</feature>
<dbReference type="InterPro" id="IPR031612">
    <property type="entry name" value="Phage_holin_Dp1"/>
</dbReference>
<keyword evidence="1" id="KW-1133">Transmembrane helix</keyword>
<organism evidence="2">
    <name type="scientific">Siphoviridae sp. ctPL34</name>
    <dbReference type="NCBI Taxonomy" id="2826322"/>
    <lineage>
        <taxon>Viruses</taxon>
        <taxon>Duplodnaviria</taxon>
        <taxon>Heunggongvirae</taxon>
        <taxon>Uroviricota</taxon>
        <taxon>Caudoviricetes</taxon>
    </lineage>
</organism>
<keyword evidence="1" id="KW-0472">Membrane</keyword>
<keyword evidence="1" id="KW-0812">Transmembrane</keyword>
<proteinExistence type="predicted"/>
<sequence>MSNSTYDKAKWVALTLLPALSALYVALAASLGWGHVDAVVGTIAAVDTFLGTLLGISAKNYTPSTDGVLHVDHGKQEVYAALEKPAKDLAENKTVTLAVNEVA</sequence>
<evidence type="ECO:0000313" key="2">
    <source>
        <dbReference type="EMBL" id="DAD74489.1"/>
    </source>
</evidence>
<dbReference type="Pfam" id="PF16938">
    <property type="entry name" value="Phage_holin_Dp1"/>
    <property type="match status" value="1"/>
</dbReference>
<reference evidence="2" key="1">
    <citation type="journal article" date="2021" name="Proc. Natl. Acad. Sci. U.S.A.">
        <title>A Catalog of Tens of Thousands of Viruses from Human Metagenomes Reveals Hidden Associations with Chronic Diseases.</title>
        <authorList>
            <person name="Tisza M.J."/>
            <person name="Buck C.B."/>
        </authorList>
    </citation>
    <scope>NUCLEOTIDE SEQUENCE</scope>
    <source>
        <strain evidence="2">CtPL34</strain>
    </source>
</reference>
<name>A0A8S5LWS4_9CAUD</name>